<proteinExistence type="predicted"/>
<comment type="caution">
    <text evidence="2">The sequence shown here is derived from an EMBL/GenBank/DDBJ whole genome shotgun (WGS) entry which is preliminary data.</text>
</comment>
<accession>A0ABP8KN53</accession>
<evidence type="ECO:0000313" key="2">
    <source>
        <dbReference type="EMBL" id="GAA4410226.1"/>
    </source>
</evidence>
<evidence type="ECO:0000313" key="3">
    <source>
        <dbReference type="Proteomes" id="UP001500945"/>
    </source>
</evidence>
<evidence type="ECO:0000256" key="1">
    <source>
        <dbReference type="SAM" id="MobiDB-lite"/>
    </source>
</evidence>
<dbReference type="Proteomes" id="UP001500945">
    <property type="component" value="Unassembled WGS sequence"/>
</dbReference>
<reference evidence="3" key="1">
    <citation type="journal article" date="2019" name="Int. J. Syst. Evol. Microbiol.">
        <title>The Global Catalogue of Microorganisms (GCM) 10K type strain sequencing project: providing services to taxonomists for standard genome sequencing and annotation.</title>
        <authorList>
            <consortium name="The Broad Institute Genomics Platform"/>
            <consortium name="The Broad Institute Genome Sequencing Center for Infectious Disease"/>
            <person name="Wu L."/>
            <person name="Ma J."/>
        </authorList>
    </citation>
    <scope>NUCLEOTIDE SEQUENCE [LARGE SCALE GENOMIC DNA]</scope>
    <source>
        <strain evidence="3">JCM 17809</strain>
    </source>
</reference>
<protein>
    <submittedName>
        <fullName evidence="2">Uncharacterized protein</fullName>
    </submittedName>
</protein>
<dbReference type="EMBL" id="BAABGM010000019">
    <property type="protein sequence ID" value="GAA4410226.1"/>
    <property type="molecule type" value="Genomic_DNA"/>
</dbReference>
<keyword evidence="3" id="KW-1185">Reference proteome</keyword>
<gene>
    <name evidence="2" type="ORF">GCM10023168_29720</name>
</gene>
<organism evidence="2 3">
    <name type="scientific">Fodinibacter luteus</name>
    <dbReference type="NCBI Taxonomy" id="552064"/>
    <lineage>
        <taxon>Bacteria</taxon>
        <taxon>Bacillati</taxon>
        <taxon>Actinomycetota</taxon>
        <taxon>Actinomycetes</taxon>
        <taxon>Micrococcales</taxon>
        <taxon>Intrasporangiaceae</taxon>
        <taxon>Fodinibacter (ex Wang et al. 2009)</taxon>
    </lineage>
</organism>
<sequence length="391" mass="42383">MVVYPPPGPELSQATVAQLDDQFFTSDPFAYIRVRILRLLSDDPPITAGPRAREFARLLGPSSAIYEQCDPRTSTLQIAVDAFALRHQVAESLLRFLHVVLHHQAGQSHWVNLVDTPTKMQDVLSENRAALDDQDDDGVGLLREALVPSRSAVSPPAAAPPLTIGAQPTRASEASVTSDEVARAFSVFVRWINYAIQLSTQRAPDLTAAHNKFKHGMGLRPQDDVLSVLMVTPPNPDGTVPLSAVKGDRALRLFDGVTTEFLSRASRRHGLEATQLAMSPIPTLVEAAAIAHTLALLFHNAAVKHFEDHAPPDGRSAPGHPGVLVDGPLPEKLRPLRPVALRFPLTTPVRPDAGQDAWMFWSNGDIQTFAFGERTTTIVVDDAHNDGPKGG</sequence>
<name>A0ABP8KN53_9MICO</name>
<feature type="region of interest" description="Disordered" evidence="1">
    <location>
        <begin position="309"/>
        <end position="329"/>
    </location>
</feature>